<dbReference type="Gene3D" id="3.40.50.300">
    <property type="entry name" value="P-loop containing nucleotide triphosphate hydrolases"/>
    <property type="match status" value="1"/>
</dbReference>
<dbReference type="KEGG" id="cbv:U729_2762"/>
<dbReference type="Pfam" id="PF07685">
    <property type="entry name" value="GATase_3"/>
    <property type="match status" value="1"/>
</dbReference>
<dbReference type="AlphaFoldDB" id="A0A0A7FZL0"/>
<keyword evidence="2" id="KW-0169">Cobalamin biosynthesis</keyword>
<comment type="function">
    <text evidence="2">Catalyzes amidations at positions B, D, E, and G on adenosylcobyrinic A,C-diamide. NH(2) groups are provided by glutamine, and one molecule of ATP is hydrogenolyzed for each amidation.</text>
</comment>
<dbReference type="GO" id="GO:0009236">
    <property type="term" value="P:cobalamin biosynthetic process"/>
    <property type="evidence" value="ECO:0007669"/>
    <property type="project" value="UniProtKB-UniRule"/>
</dbReference>
<comment type="pathway">
    <text evidence="2">Cofactor biosynthesis; adenosylcobalamin biosynthesis.</text>
</comment>
<evidence type="ECO:0000313" key="4">
    <source>
        <dbReference type="EMBL" id="AIY85053.1"/>
    </source>
</evidence>
<evidence type="ECO:0000313" key="5">
    <source>
        <dbReference type="Proteomes" id="UP000030635"/>
    </source>
</evidence>
<organism evidence="4 5">
    <name type="scientific">Clostridium baratii str. Sullivan</name>
    <dbReference type="NCBI Taxonomy" id="1415775"/>
    <lineage>
        <taxon>Bacteria</taxon>
        <taxon>Bacillati</taxon>
        <taxon>Bacillota</taxon>
        <taxon>Clostridia</taxon>
        <taxon>Eubacteriales</taxon>
        <taxon>Clostridiaceae</taxon>
        <taxon>Clostridium</taxon>
    </lineage>
</organism>
<dbReference type="EMBL" id="CP006905">
    <property type="protein sequence ID" value="AIY85053.1"/>
    <property type="molecule type" value="Genomic_DNA"/>
</dbReference>
<dbReference type="Gene3D" id="3.40.50.880">
    <property type="match status" value="1"/>
</dbReference>
<dbReference type="CDD" id="cd01750">
    <property type="entry name" value="GATase1_CobQ"/>
    <property type="match status" value="1"/>
</dbReference>
<dbReference type="HAMAP" id="MF_00028">
    <property type="entry name" value="CobQ"/>
    <property type="match status" value="1"/>
</dbReference>
<dbReference type="Pfam" id="PF13500">
    <property type="entry name" value="AAA_26"/>
    <property type="match status" value="1"/>
</dbReference>
<comment type="similarity">
    <text evidence="2">Belongs to the CobB/CobQ family. CobQ subfamily.</text>
</comment>
<gene>
    <name evidence="2 4" type="primary">cobQ</name>
    <name evidence="4" type="ORF">U729_2762</name>
</gene>
<reference evidence="4 5" key="1">
    <citation type="journal article" date="2015" name="Infect. Genet. Evol.">
        <title>Genomic sequences of six botulinum neurotoxin-producing strains representing three clostridial species illustrate the mobility and diversity of botulinum neurotoxin genes.</title>
        <authorList>
            <person name="Smith T.J."/>
            <person name="Hill K.K."/>
            <person name="Xie G."/>
            <person name="Foley B.T."/>
            <person name="Williamson C.H."/>
            <person name="Foster J.T."/>
            <person name="Johnson S.L."/>
            <person name="Chertkov O."/>
            <person name="Teshima H."/>
            <person name="Gibbons H.S."/>
            <person name="Johnsky L.A."/>
            <person name="Karavis M.A."/>
            <person name="Smith L.A."/>
        </authorList>
    </citation>
    <scope>NUCLEOTIDE SEQUENCE [LARGE SCALE GENOMIC DNA]</scope>
    <source>
        <strain evidence="4">Sullivan</strain>
    </source>
</reference>
<dbReference type="GO" id="GO:0015420">
    <property type="term" value="F:ABC-type vitamin B12 transporter activity"/>
    <property type="evidence" value="ECO:0007669"/>
    <property type="project" value="UniProtKB-UniRule"/>
</dbReference>
<dbReference type="InterPro" id="IPR029062">
    <property type="entry name" value="Class_I_gatase-like"/>
</dbReference>
<dbReference type="InterPro" id="IPR011698">
    <property type="entry name" value="GATase_3"/>
</dbReference>
<dbReference type="eggNOG" id="COG1492">
    <property type="taxonomic scope" value="Bacteria"/>
</dbReference>
<dbReference type="SUPFAM" id="SSF52540">
    <property type="entry name" value="P-loop containing nucleoside triphosphate hydrolases"/>
    <property type="match status" value="1"/>
</dbReference>
<dbReference type="OrthoDB" id="1937644at2"/>
<dbReference type="NCBIfam" id="NF001989">
    <property type="entry name" value="PRK00784.1"/>
    <property type="match status" value="1"/>
</dbReference>
<feature type="active site" evidence="2">
    <location>
        <position position="441"/>
    </location>
</feature>
<accession>A0A0A7FZL0</accession>
<evidence type="ECO:0000256" key="1">
    <source>
        <dbReference type="ARBA" id="ARBA00022962"/>
    </source>
</evidence>
<dbReference type="PROSITE" id="PS51274">
    <property type="entry name" value="GATASE_COBBQ"/>
    <property type="match status" value="1"/>
</dbReference>
<dbReference type="UniPathway" id="UPA00148"/>
<dbReference type="SUPFAM" id="SSF52317">
    <property type="entry name" value="Class I glutamine amidotransferase-like"/>
    <property type="match status" value="1"/>
</dbReference>
<sequence length="516" mass="58349">MSNSIIILGTASSTGKSTVSTALCRFLKKNGYNVAPFKSLNISLKSRVTKKGEEIGRSQLVQAEACEIEAEGIMNPILIKPSVKNKTQVIVNGKKHCDMENCDIKELSNDFKDFIKESYDELSNKYENIIIEGLGSCADIQFKEDDIANFYIAKNTNSNAILVADYDKGGVFASIYGSIMLLEEDEKELIKGIIINKYRENNIDKDREKFNQAIKKIEELINIPVIGVLPYEDLNIEEEEIITEKLREKKRSGLNIAIIKLPHISNLTDFYPLELEKNINIRYAKTPKELEGANLIILPGSKNTIYDLEYIKENGVFDKILELHKNGTSIMGICGGFQMLGKSIIDLSNNQSEKRIIEGFDLLPIKTSFSLNKKTTISKGIVCSVNNELRELSNIRVYGYEINSGASEMLDGPGEVLIIDSNNNVTGMSNAKGDVLGTYIHGIFEGVEFRYKLLNHFKEKYNVIIENGKEEKENYRSYKLKQYDKLCKVFEENVDTDKILEIIKTKKEEEEKSLED</sequence>
<dbReference type="PANTHER" id="PTHR21343">
    <property type="entry name" value="DETHIOBIOTIN SYNTHETASE"/>
    <property type="match status" value="1"/>
</dbReference>
<feature type="domain" description="CobB/CobQ-like glutamine amidotransferase" evidence="3">
    <location>
        <begin position="255"/>
        <end position="446"/>
    </location>
</feature>
<name>A0A0A7FZL0_9CLOT</name>
<dbReference type="GO" id="GO:0016874">
    <property type="term" value="F:ligase activity"/>
    <property type="evidence" value="ECO:0007669"/>
    <property type="project" value="UniProtKB-KW"/>
</dbReference>
<evidence type="ECO:0000259" key="3">
    <source>
        <dbReference type="Pfam" id="PF07685"/>
    </source>
</evidence>
<dbReference type="RefSeq" id="WP_052139595.1">
    <property type="nucleotide sequence ID" value="NZ_CP006905.1"/>
</dbReference>
<protein>
    <recommendedName>
        <fullName evidence="2">Cobyric acid synthase</fullName>
    </recommendedName>
</protein>
<keyword evidence="5" id="KW-1185">Reference proteome</keyword>
<dbReference type="STRING" id="1561.NPD11_265"/>
<dbReference type="NCBIfam" id="TIGR00313">
    <property type="entry name" value="cobQ"/>
    <property type="match status" value="1"/>
</dbReference>
<evidence type="ECO:0000256" key="2">
    <source>
        <dbReference type="HAMAP-Rule" id="MF_00028"/>
    </source>
</evidence>
<dbReference type="Proteomes" id="UP000030635">
    <property type="component" value="Chromosome"/>
</dbReference>
<dbReference type="HOGENOM" id="CLU_019250_2_2_9"/>
<dbReference type="InterPro" id="IPR027417">
    <property type="entry name" value="P-loop_NTPase"/>
</dbReference>
<feature type="active site" description="Nucleophile" evidence="2">
    <location>
        <position position="334"/>
    </location>
</feature>
<dbReference type="InterPro" id="IPR033949">
    <property type="entry name" value="CobQ_GATase1"/>
</dbReference>
<proteinExistence type="inferred from homology"/>
<keyword evidence="1 2" id="KW-0315">Glutamine amidotransferase</keyword>
<dbReference type="InterPro" id="IPR004459">
    <property type="entry name" value="CobQ_synth"/>
</dbReference>
<keyword evidence="4" id="KW-0436">Ligase</keyword>
<dbReference type="PANTHER" id="PTHR21343:SF1">
    <property type="entry name" value="COBYRIC ACID SYNTHASE"/>
    <property type="match status" value="1"/>
</dbReference>